<dbReference type="SUPFAM" id="SSF51735">
    <property type="entry name" value="NAD(P)-binding Rossmann-fold domains"/>
    <property type="match status" value="1"/>
</dbReference>
<dbReference type="PANTHER" id="PTHR21089">
    <property type="entry name" value="SHIKIMATE DEHYDROGENASE"/>
    <property type="match status" value="1"/>
</dbReference>
<dbReference type="Gene3D" id="3.40.50.720">
    <property type="entry name" value="NAD(P)-binding Rossmann-like Domain"/>
    <property type="match status" value="1"/>
</dbReference>
<dbReference type="InterPro" id="IPR036291">
    <property type="entry name" value="NAD(P)-bd_dom_sf"/>
</dbReference>
<dbReference type="InterPro" id="IPR022893">
    <property type="entry name" value="Shikimate_DH_fam"/>
</dbReference>
<dbReference type="AlphaFoldDB" id="T1BIG9"/>
<dbReference type="GO" id="GO:0019632">
    <property type="term" value="P:shikimate metabolic process"/>
    <property type="evidence" value="ECO:0007669"/>
    <property type="project" value="TreeGrafter"/>
</dbReference>
<name>T1BIG9_9ZZZZ</name>
<dbReference type="InterPro" id="IPR041121">
    <property type="entry name" value="SDH_C"/>
</dbReference>
<dbReference type="GO" id="GO:0004764">
    <property type="term" value="F:shikimate 3-dehydrogenase (NADP+) activity"/>
    <property type="evidence" value="ECO:0007669"/>
    <property type="project" value="InterPro"/>
</dbReference>
<dbReference type="Pfam" id="PF08501">
    <property type="entry name" value="Shikimate_dh_N"/>
    <property type="match status" value="1"/>
</dbReference>
<comment type="caution">
    <text evidence="3">The sequence shown here is derived from an EMBL/GenBank/DDBJ whole genome shotgun (WGS) entry which is preliminary data.</text>
</comment>
<organism evidence="3">
    <name type="scientific">mine drainage metagenome</name>
    <dbReference type="NCBI Taxonomy" id="410659"/>
    <lineage>
        <taxon>unclassified sequences</taxon>
        <taxon>metagenomes</taxon>
        <taxon>ecological metagenomes</taxon>
    </lineage>
</organism>
<dbReference type="GO" id="GO:0005829">
    <property type="term" value="C:cytosol"/>
    <property type="evidence" value="ECO:0007669"/>
    <property type="project" value="TreeGrafter"/>
</dbReference>
<reference evidence="3" key="1">
    <citation type="submission" date="2013-08" db="EMBL/GenBank/DDBJ databases">
        <authorList>
            <person name="Mendez C."/>
            <person name="Richter M."/>
            <person name="Ferrer M."/>
            <person name="Sanchez J."/>
        </authorList>
    </citation>
    <scope>NUCLEOTIDE SEQUENCE</scope>
</reference>
<dbReference type="InterPro" id="IPR013708">
    <property type="entry name" value="Shikimate_DH-bd_N"/>
</dbReference>
<protein>
    <submittedName>
        <fullName evidence="3">Shikimate 5-dehydrogenase</fullName>
    </submittedName>
</protein>
<dbReference type="InterPro" id="IPR046346">
    <property type="entry name" value="Aminoacid_DH-like_N_sf"/>
</dbReference>
<sequence length="248" mass="27200">MAIDYERVETHLDELEERLAVMWRQGIRGINLTLPLKEMAVELCSSISPRARACGAVNVLTATPAGWHGDNTDGSGFWRDVSVRHRFQNRGAPILVIGGGGAARGIVGHLLSESLDVVLGVRRLEQGKRLVESLQKHYRTSLVPVYDLTSLPTDQTFQLVVHATSAGLAGTRPEVDSLVFASHPWVYDISYGLAARPFLTCASRYGASYVADGLGMLLEQAGEAFTLWTGCHCETDPVYSMLREQYPL</sequence>
<evidence type="ECO:0000259" key="1">
    <source>
        <dbReference type="Pfam" id="PF08501"/>
    </source>
</evidence>
<evidence type="ECO:0000259" key="2">
    <source>
        <dbReference type="Pfam" id="PF18317"/>
    </source>
</evidence>
<dbReference type="PANTHER" id="PTHR21089:SF1">
    <property type="entry name" value="BIFUNCTIONAL 3-DEHYDROQUINATE DEHYDRATASE_SHIKIMATE DEHYDROGENASE, CHLOROPLASTIC"/>
    <property type="match status" value="1"/>
</dbReference>
<reference evidence="3" key="2">
    <citation type="journal article" date="2014" name="ISME J.">
        <title>Microbial stratification in low pH oxic and suboxic macroscopic growths along an acid mine drainage.</title>
        <authorList>
            <person name="Mendez-Garcia C."/>
            <person name="Mesa V."/>
            <person name="Sprenger R.R."/>
            <person name="Richter M."/>
            <person name="Diez M.S."/>
            <person name="Solano J."/>
            <person name="Bargiela R."/>
            <person name="Golyshina O.V."/>
            <person name="Manteca A."/>
            <person name="Ramos J.L."/>
            <person name="Gallego J.R."/>
            <person name="Llorente I."/>
            <person name="Martins Dos Santos V.A."/>
            <person name="Jensen O.N."/>
            <person name="Pelaez A.I."/>
            <person name="Sanchez J."/>
            <person name="Ferrer M."/>
        </authorList>
    </citation>
    <scope>NUCLEOTIDE SEQUENCE</scope>
</reference>
<feature type="domain" description="SDH C-terminal" evidence="2">
    <location>
        <begin position="213"/>
        <end position="239"/>
    </location>
</feature>
<dbReference type="Pfam" id="PF18317">
    <property type="entry name" value="SDH_C"/>
    <property type="match status" value="1"/>
</dbReference>
<evidence type="ECO:0000313" key="3">
    <source>
        <dbReference type="EMBL" id="EQD53925.1"/>
    </source>
</evidence>
<proteinExistence type="predicted"/>
<gene>
    <name evidence="3" type="ORF">B1B_09944</name>
</gene>
<accession>T1BIG9</accession>
<feature type="domain" description="Shikimate dehydrogenase substrate binding N-terminal" evidence="1">
    <location>
        <begin position="3"/>
        <end position="60"/>
    </location>
</feature>
<dbReference type="GO" id="GO:0050661">
    <property type="term" value="F:NADP binding"/>
    <property type="evidence" value="ECO:0007669"/>
    <property type="project" value="TreeGrafter"/>
</dbReference>
<dbReference type="SUPFAM" id="SSF53223">
    <property type="entry name" value="Aminoacid dehydrogenase-like, N-terminal domain"/>
    <property type="match status" value="1"/>
</dbReference>
<dbReference type="EMBL" id="AUZY01006569">
    <property type="protein sequence ID" value="EQD53925.1"/>
    <property type="molecule type" value="Genomic_DNA"/>
</dbReference>
<dbReference type="Gene3D" id="3.40.50.10860">
    <property type="entry name" value="Leucine Dehydrogenase, chain A, domain 1"/>
    <property type="match status" value="1"/>
</dbReference>
<dbReference type="GO" id="GO:0009423">
    <property type="term" value="P:chorismate biosynthetic process"/>
    <property type="evidence" value="ECO:0007669"/>
    <property type="project" value="TreeGrafter"/>
</dbReference>